<accession>A0A5K7YGY9</accession>
<keyword evidence="2" id="KW-0489">Methyltransferase</keyword>
<feature type="domain" description="DUF559" evidence="1">
    <location>
        <begin position="4"/>
        <end position="109"/>
    </location>
</feature>
<dbReference type="EMBL" id="AP021874">
    <property type="protein sequence ID" value="BBO67330.1"/>
    <property type="molecule type" value="Genomic_DNA"/>
</dbReference>
<dbReference type="InterPro" id="IPR007569">
    <property type="entry name" value="DUF559"/>
</dbReference>
<dbReference type="AlphaFoldDB" id="A0A5K7YGY9"/>
<dbReference type="GO" id="GO:0032259">
    <property type="term" value="P:methylation"/>
    <property type="evidence" value="ECO:0007669"/>
    <property type="project" value="UniProtKB-KW"/>
</dbReference>
<keyword evidence="3" id="KW-1185">Reference proteome</keyword>
<evidence type="ECO:0000313" key="3">
    <source>
        <dbReference type="Proteomes" id="UP000427906"/>
    </source>
</evidence>
<gene>
    <name evidence="2" type="ORF">DSCA_12600</name>
</gene>
<name>A0A5K7YGY9_9BACT</name>
<dbReference type="Proteomes" id="UP000427906">
    <property type="component" value="Chromosome"/>
</dbReference>
<dbReference type="KEGG" id="dalk:DSCA_12600"/>
<dbReference type="OrthoDB" id="9798754at2"/>
<dbReference type="PANTHER" id="PTHR38590">
    <property type="entry name" value="BLL0828 PROTEIN"/>
    <property type="match status" value="1"/>
</dbReference>
<organism evidence="2 3">
    <name type="scientific">Desulfosarcina alkanivorans</name>
    <dbReference type="NCBI Taxonomy" id="571177"/>
    <lineage>
        <taxon>Bacteria</taxon>
        <taxon>Pseudomonadati</taxon>
        <taxon>Thermodesulfobacteriota</taxon>
        <taxon>Desulfobacteria</taxon>
        <taxon>Desulfobacterales</taxon>
        <taxon>Desulfosarcinaceae</taxon>
        <taxon>Desulfosarcina</taxon>
    </lineage>
</organism>
<dbReference type="InterPro" id="IPR047216">
    <property type="entry name" value="Endonuclease_DUF559_bact"/>
</dbReference>
<dbReference type="CDD" id="cd01038">
    <property type="entry name" value="Endonuclease_DUF559"/>
    <property type="match status" value="1"/>
</dbReference>
<dbReference type="GO" id="GO:0008168">
    <property type="term" value="F:methyltransferase activity"/>
    <property type="evidence" value="ECO:0007669"/>
    <property type="project" value="UniProtKB-KW"/>
</dbReference>
<sequence>MNSTKNNARQLRKTQTDAERRLWQLLRNRSLAGCKFRRPHPVGPYICDFVCIDRQLVIEVDGGQHRLQAEKDEVRTAYLESKGYRVMRFWNHEVLTETEAILKRILNMIAI</sequence>
<dbReference type="InterPro" id="IPR011335">
    <property type="entry name" value="Restrct_endonuc-II-like"/>
</dbReference>
<dbReference type="SUPFAM" id="SSF52980">
    <property type="entry name" value="Restriction endonuclease-like"/>
    <property type="match status" value="1"/>
</dbReference>
<evidence type="ECO:0000313" key="2">
    <source>
        <dbReference type="EMBL" id="BBO67330.1"/>
    </source>
</evidence>
<reference evidence="2 3" key="1">
    <citation type="submission" date="2019-11" db="EMBL/GenBank/DDBJ databases">
        <title>Comparative genomics of hydrocarbon-degrading Desulfosarcina strains.</title>
        <authorList>
            <person name="Watanabe M."/>
            <person name="Kojima H."/>
            <person name="Fukui M."/>
        </authorList>
    </citation>
    <scope>NUCLEOTIDE SEQUENCE [LARGE SCALE GENOMIC DNA]</scope>
    <source>
        <strain evidence="2 3">PL12</strain>
    </source>
</reference>
<dbReference type="RefSeq" id="WP_155315604.1">
    <property type="nucleotide sequence ID" value="NZ_AP021874.1"/>
</dbReference>
<dbReference type="Pfam" id="PF04480">
    <property type="entry name" value="DUF559"/>
    <property type="match status" value="1"/>
</dbReference>
<protein>
    <submittedName>
        <fullName evidence="2">DNA methylase</fullName>
    </submittedName>
</protein>
<keyword evidence="2" id="KW-0808">Transferase</keyword>
<proteinExistence type="predicted"/>
<evidence type="ECO:0000259" key="1">
    <source>
        <dbReference type="Pfam" id="PF04480"/>
    </source>
</evidence>
<dbReference type="Gene3D" id="3.40.960.10">
    <property type="entry name" value="VSR Endonuclease"/>
    <property type="match status" value="1"/>
</dbReference>
<dbReference type="PANTHER" id="PTHR38590:SF1">
    <property type="entry name" value="BLL0828 PROTEIN"/>
    <property type="match status" value="1"/>
</dbReference>